<organism evidence="3 4">
    <name type="scientific">Streptomyces stramineus</name>
    <dbReference type="NCBI Taxonomy" id="173861"/>
    <lineage>
        <taxon>Bacteria</taxon>
        <taxon>Bacillati</taxon>
        <taxon>Actinomycetota</taxon>
        <taxon>Actinomycetes</taxon>
        <taxon>Kitasatosporales</taxon>
        <taxon>Streptomycetaceae</taxon>
        <taxon>Streptomyces</taxon>
    </lineage>
</organism>
<proteinExistence type="predicted"/>
<name>A0ABN1AE69_9ACTN</name>
<dbReference type="EMBL" id="BAAAHB010000046">
    <property type="protein sequence ID" value="GAA0474292.1"/>
    <property type="molecule type" value="Genomic_DNA"/>
</dbReference>
<feature type="transmembrane region" description="Helical" evidence="1">
    <location>
        <begin position="40"/>
        <end position="62"/>
    </location>
</feature>
<comment type="caution">
    <text evidence="3">The sequence shown here is derived from an EMBL/GenBank/DDBJ whole genome shotgun (WGS) entry which is preliminary data.</text>
</comment>
<dbReference type="Pfam" id="PF03703">
    <property type="entry name" value="bPH_2"/>
    <property type="match status" value="3"/>
</dbReference>
<feature type="domain" description="YdbS-like PH" evidence="2">
    <location>
        <begin position="242"/>
        <end position="321"/>
    </location>
</feature>
<keyword evidence="1" id="KW-1133">Transmembrane helix</keyword>
<dbReference type="PIRSF" id="PIRSF026631">
    <property type="entry name" value="UCP026631"/>
    <property type="match status" value="1"/>
</dbReference>
<feature type="transmembrane region" description="Helical" evidence="1">
    <location>
        <begin position="348"/>
        <end position="367"/>
    </location>
</feature>
<sequence>MSEQWRSLERRTLLVHCTWMAAPLGSLALTALATGGRLDLRAWITLGVIAAVFAGISTAGLITWRRTRYRVTADSFELRTGLFTRRVRAIPLHRIRNVDLTANPVQRVLGLSVLRAGAGGHGTELSLEALSRGEAVRLRAELLARAGTAGADDPVLATADPRWLRYAPLTFWVFGGVFAAAGAAWRALDGMGIEPWRIAFVRHAFQEFGHSALWITVPLALLAVTALGSAGAVGVYAENWWRYRLEWTDAATLRVRRGLFTTRSVSIERDRLRGVALREPLLLRAGGGATVRAVAGGLGDREENRKRSVVLPPAPRAEALRVCAGIQGAPLSDAGLTPHPRAALRRRAVRAFTWAVLPPAVALAVLGWLLTPVLLWCAAGYLLLAAPVAHGLARDAYRALGHGIQGDRLVVRSGTFVRETVALDRRSVVAWTFTRTPFSRRAGLVTVTAAVAAGEDGYRIRDMSAEEAVRFAEAAAPGILTEFLDAPGGAPQVTRRAYGTHRRT</sequence>
<feature type="transmembrane region" description="Helical" evidence="1">
    <location>
        <begin position="169"/>
        <end position="188"/>
    </location>
</feature>
<evidence type="ECO:0000313" key="3">
    <source>
        <dbReference type="EMBL" id="GAA0474292.1"/>
    </source>
</evidence>
<protein>
    <submittedName>
        <fullName evidence="3">PH domain-containing protein</fullName>
    </submittedName>
</protein>
<evidence type="ECO:0000313" key="4">
    <source>
        <dbReference type="Proteomes" id="UP001499895"/>
    </source>
</evidence>
<dbReference type="Proteomes" id="UP001499895">
    <property type="component" value="Unassembled WGS sequence"/>
</dbReference>
<dbReference type="PANTHER" id="PTHR34473">
    <property type="entry name" value="UPF0699 TRANSMEMBRANE PROTEIN YDBS"/>
    <property type="match status" value="1"/>
</dbReference>
<accession>A0ABN1AE69</accession>
<gene>
    <name evidence="3" type="ORF">GCM10009544_40390</name>
</gene>
<feature type="domain" description="YdbS-like PH" evidence="2">
    <location>
        <begin position="64"/>
        <end position="141"/>
    </location>
</feature>
<evidence type="ECO:0000259" key="2">
    <source>
        <dbReference type="Pfam" id="PF03703"/>
    </source>
</evidence>
<keyword evidence="1" id="KW-0812">Transmembrane</keyword>
<reference evidence="3 4" key="1">
    <citation type="journal article" date="2019" name="Int. J. Syst. Evol. Microbiol.">
        <title>The Global Catalogue of Microorganisms (GCM) 10K type strain sequencing project: providing services to taxonomists for standard genome sequencing and annotation.</title>
        <authorList>
            <consortium name="The Broad Institute Genomics Platform"/>
            <consortium name="The Broad Institute Genome Sequencing Center for Infectious Disease"/>
            <person name="Wu L."/>
            <person name="Ma J."/>
        </authorList>
    </citation>
    <scope>NUCLEOTIDE SEQUENCE [LARGE SCALE GENOMIC DNA]</scope>
    <source>
        <strain evidence="3 4">JCM 10649</strain>
    </source>
</reference>
<dbReference type="InterPro" id="IPR005182">
    <property type="entry name" value="YdbS-like_PH"/>
</dbReference>
<keyword evidence="4" id="KW-1185">Reference proteome</keyword>
<dbReference type="InterPro" id="IPR014529">
    <property type="entry name" value="UCP026631"/>
</dbReference>
<feature type="transmembrane region" description="Helical" evidence="1">
    <location>
        <begin position="212"/>
        <end position="237"/>
    </location>
</feature>
<evidence type="ECO:0000256" key="1">
    <source>
        <dbReference type="SAM" id="Phobius"/>
    </source>
</evidence>
<feature type="transmembrane region" description="Helical" evidence="1">
    <location>
        <begin position="12"/>
        <end position="34"/>
    </location>
</feature>
<dbReference type="PANTHER" id="PTHR34473:SF2">
    <property type="entry name" value="UPF0699 TRANSMEMBRANE PROTEIN YDBT"/>
    <property type="match status" value="1"/>
</dbReference>
<dbReference type="RefSeq" id="WP_344092670.1">
    <property type="nucleotide sequence ID" value="NZ_BAAAHB010000046.1"/>
</dbReference>
<keyword evidence="1" id="KW-0472">Membrane</keyword>
<feature type="domain" description="YdbS-like PH" evidence="2">
    <location>
        <begin position="397"/>
        <end position="473"/>
    </location>
</feature>